<comment type="caution">
    <text evidence="1">The sequence shown here is derived from an EMBL/GenBank/DDBJ whole genome shotgun (WGS) entry which is preliminary data.</text>
</comment>
<proteinExistence type="predicted"/>
<reference evidence="1" key="1">
    <citation type="submission" date="2020-12" db="EMBL/GenBank/DDBJ databases">
        <authorList>
            <person name="Mcmullen J.G."/>
        </authorList>
    </citation>
    <scope>NUCLEOTIDE SEQUENCE</scope>
    <source>
        <strain evidence="1">Dm-2019-70</strain>
    </source>
</reference>
<dbReference type="EMBL" id="JAERKF010000028">
    <property type="protein sequence ID" value="MBS1011799.1"/>
    <property type="molecule type" value="Genomic_DNA"/>
</dbReference>
<dbReference type="AlphaFoldDB" id="A0AA41JUP3"/>
<gene>
    <name evidence="1" type="ORF">JK167_13385</name>
</gene>
<dbReference type="RefSeq" id="WP_211756897.1">
    <property type="nucleotide sequence ID" value="NZ_JAERKF010000028.1"/>
</dbReference>
<organism evidence="1 2">
    <name type="scientific">Levilactobacillus brevis</name>
    <name type="common">Lactobacillus brevis</name>
    <dbReference type="NCBI Taxonomy" id="1580"/>
    <lineage>
        <taxon>Bacteria</taxon>
        <taxon>Bacillati</taxon>
        <taxon>Bacillota</taxon>
        <taxon>Bacilli</taxon>
        <taxon>Lactobacillales</taxon>
        <taxon>Lactobacillaceae</taxon>
        <taxon>Levilactobacillus</taxon>
    </lineage>
</organism>
<evidence type="ECO:0000313" key="1">
    <source>
        <dbReference type="EMBL" id="MBS1011799.1"/>
    </source>
</evidence>
<protein>
    <submittedName>
        <fullName evidence="1">Uncharacterized protein</fullName>
    </submittedName>
</protein>
<reference evidence="1" key="2">
    <citation type="submission" date="2022-09" db="EMBL/GenBank/DDBJ databases">
        <title>Genome-inferred correspondence between phylogeny and metabolic traits in the wild Drosophila gut microbiome.</title>
        <authorList>
            <person name="Bueno E."/>
            <person name="Blow F."/>
            <person name="Douglas A.E."/>
        </authorList>
    </citation>
    <scope>NUCLEOTIDE SEQUENCE</scope>
    <source>
        <strain evidence="1">Dm-2019-70</strain>
    </source>
</reference>
<evidence type="ECO:0000313" key="2">
    <source>
        <dbReference type="Proteomes" id="UP000676478"/>
    </source>
</evidence>
<dbReference type="Proteomes" id="UP000676478">
    <property type="component" value="Unassembled WGS sequence"/>
</dbReference>
<accession>A0AA41JUP3</accession>
<sequence>MSSNEQNFLIRGLTKSELSLLRTYATKNNFESLNAFLLFLVRDELEKQTILKYGGRTVTFIENTARVLNNEIDALNSFTADQARLISKVDLLLEILNE</sequence>
<name>A0AA41JUP3_LEVBR</name>